<dbReference type="NCBIfam" id="TIGR00612">
    <property type="entry name" value="ispG_gcpE"/>
    <property type="match status" value="1"/>
</dbReference>
<dbReference type="GO" id="GO:0005506">
    <property type="term" value="F:iron ion binding"/>
    <property type="evidence" value="ECO:0007669"/>
    <property type="project" value="InterPro"/>
</dbReference>
<dbReference type="InterPro" id="IPR016425">
    <property type="entry name" value="IspG_bac"/>
</dbReference>
<keyword evidence="3 7" id="KW-0560">Oxidoreductase</keyword>
<gene>
    <name evidence="7 10" type="primary">ispG</name>
    <name evidence="10" type="ORF">GCM10009069_18940</name>
</gene>
<feature type="binding site" evidence="7">
    <location>
        <position position="292"/>
    </location>
    <ligand>
        <name>[4Fe-4S] cluster</name>
        <dbReference type="ChEBI" id="CHEBI:49883"/>
    </ligand>
</feature>
<dbReference type="NCBIfam" id="NF001540">
    <property type="entry name" value="PRK00366.1"/>
    <property type="match status" value="1"/>
</dbReference>
<dbReference type="InterPro" id="IPR036849">
    <property type="entry name" value="Enolase-like_C_sf"/>
</dbReference>
<keyword evidence="2 7" id="KW-0479">Metal-binding</keyword>
<evidence type="ECO:0000259" key="9">
    <source>
        <dbReference type="Pfam" id="PF26540"/>
    </source>
</evidence>
<dbReference type="InterPro" id="IPR058579">
    <property type="entry name" value="IspG_C"/>
</dbReference>
<proteinExistence type="inferred from homology"/>
<keyword evidence="5 7" id="KW-0411">Iron-sulfur</keyword>
<dbReference type="Gene3D" id="3.30.413.10">
    <property type="entry name" value="Sulfite Reductase Hemoprotein, domain 1"/>
    <property type="match status" value="1"/>
</dbReference>
<dbReference type="EMBL" id="BMZH01000007">
    <property type="protein sequence ID" value="GHA96166.1"/>
    <property type="molecule type" value="Genomic_DNA"/>
</dbReference>
<comment type="pathway">
    <text evidence="7">Isoprenoid biosynthesis; isopentenyl diphosphate biosynthesis via DXP pathway; isopentenyl diphosphate from 1-deoxy-D-xylulose 5-phosphate: step 5/6.</text>
</comment>
<dbReference type="AlphaFoldDB" id="A0A8J3CQE5"/>
<dbReference type="InterPro" id="IPR058578">
    <property type="entry name" value="IspG_TIM"/>
</dbReference>
<organism evidence="10 11">
    <name type="scientific">Algimonas arctica</name>
    <dbReference type="NCBI Taxonomy" id="1479486"/>
    <lineage>
        <taxon>Bacteria</taxon>
        <taxon>Pseudomonadati</taxon>
        <taxon>Pseudomonadota</taxon>
        <taxon>Alphaproteobacteria</taxon>
        <taxon>Maricaulales</taxon>
        <taxon>Robiginitomaculaceae</taxon>
        <taxon>Algimonas</taxon>
    </lineage>
</organism>
<dbReference type="Pfam" id="PF26540">
    <property type="entry name" value="GcpE_C"/>
    <property type="match status" value="1"/>
</dbReference>
<keyword evidence="6 7" id="KW-0414">Isoprene biosynthesis</keyword>
<dbReference type="GO" id="GO:0051539">
    <property type="term" value="F:4 iron, 4 sulfur cluster binding"/>
    <property type="evidence" value="ECO:0007669"/>
    <property type="project" value="UniProtKB-UniRule"/>
</dbReference>
<dbReference type="SUPFAM" id="SSF56014">
    <property type="entry name" value="Nitrite and sulphite reductase 4Fe-4S domain-like"/>
    <property type="match status" value="1"/>
</dbReference>
<dbReference type="HAMAP" id="MF_00159">
    <property type="entry name" value="IspG"/>
    <property type="match status" value="1"/>
</dbReference>
<dbReference type="GO" id="GO:0016114">
    <property type="term" value="P:terpenoid biosynthetic process"/>
    <property type="evidence" value="ECO:0007669"/>
    <property type="project" value="InterPro"/>
</dbReference>
<dbReference type="PANTHER" id="PTHR30454:SF0">
    <property type="entry name" value="4-HYDROXY-3-METHYLBUT-2-EN-1-YL DIPHOSPHATE SYNTHASE (FERREDOXIN), CHLOROPLASTIC"/>
    <property type="match status" value="1"/>
</dbReference>
<feature type="binding site" evidence="7">
    <location>
        <position position="334"/>
    </location>
    <ligand>
        <name>[4Fe-4S] cluster</name>
        <dbReference type="ChEBI" id="CHEBI:49883"/>
    </ligand>
</feature>
<sequence length="392" mass="41834">MPFRYDPPMSALNPSGAKTIDSIRPWRTIARRPSRKIKVGSVYVGGDAPIAVQSMTNTLTHDVEATVGQITRLEEVGADIVRVSVPDPESSAALRSIVDQVNVPLVADIHFHYKRGIEAADNGAACLRINPGNIGGQARVKEVVAAARANGCSIRIGVNGGSLERDLLEKYGEPCPDAMVESALMHARMLDDEGFHDYKISVKASDIFLTVAAYHQLADATDAPLHLGITEAGGQRIGTVKSSIGMGSLLWAGIGDTIRVSLSDEPEEEIRVGFDMLKSLGLRTRGVNIISCPSCARQGFDVIKTVRILEVRLSHVREPISLSIIGCVVNGPGEAMFTDIGFTGGSAGYGMMYHAGKKTGKTDNIDMIDEIVAGVEAKAEEVRAAREETVAA</sequence>
<dbReference type="InterPro" id="IPR011005">
    <property type="entry name" value="Dihydropteroate_synth-like_sf"/>
</dbReference>
<keyword evidence="4 7" id="KW-0408">Iron</keyword>
<feature type="binding site" evidence="7">
    <location>
        <position position="295"/>
    </location>
    <ligand>
        <name>[4Fe-4S] cluster</name>
        <dbReference type="ChEBI" id="CHEBI:49883"/>
    </ligand>
</feature>
<dbReference type="EC" id="1.17.7.3" evidence="7"/>
<evidence type="ECO:0000256" key="1">
    <source>
        <dbReference type="ARBA" id="ARBA00022485"/>
    </source>
</evidence>
<feature type="domain" description="IspG C-terminal" evidence="9">
    <location>
        <begin position="288"/>
        <end position="376"/>
    </location>
</feature>
<reference evidence="10" key="2">
    <citation type="submission" date="2020-09" db="EMBL/GenBank/DDBJ databases">
        <authorList>
            <person name="Sun Q."/>
            <person name="Kim S."/>
        </authorList>
    </citation>
    <scope>NUCLEOTIDE SEQUENCE</scope>
    <source>
        <strain evidence="10">KCTC 32513</strain>
    </source>
</reference>
<comment type="caution">
    <text evidence="10">The sequence shown here is derived from an EMBL/GenBank/DDBJ whole genome shotgun (WGS) entry which is preliminary data.</text>
</comment>
<dbReference type="GO" id="GO:0046429">
    <property type="term" value="F:4-hydroxy-3-methylbut-2-en-1-yl diphosphate synthase activity (ferredoxin)"/>
    <property type="evidence" value="ECO:0007669"/>
    <property type="project" value="UniProtKB-UniRule"/>
</dbReference>
<evidence type="ECO:0000313" key="11">
    <source>
        <dbReference type="Proteomes" id="UP000634004"/>
    </source>
</evidence>
<comment type="catalytic activity">
    <reaction evidence="7">
        <text>(2E)-4-hydroxy-3-methylbut-2-enyl diphosphate + oxidized [flavodoxin] + H2O + 2 H(+) = 2-C-methyl-D-erythritol 2,4-cyclic diphosphate + reduced [flavodoxin]</text>
        <dbReference type="Rhea" id="RHEA:43604"/>
        <dbReference type="Rhea" id="RHEA-COMP:10622"/>
        <dbReference type="Rhea" id="RHEA-COMP:10623"/>
        <dbReference type="ChEBI" id="CHEBI:15377"/>
        <dbReference type="ChEBI" id="CHEBI:15378"/>
        <dbReference type="ChEBI" id="CHEBI:57618"/>
        <dbReference type="ChEBI" id="CHEBI:58210"/>
        <dbReference type="ChEBI" id="CHEBI:58483"/>
        <dbReference type="ChEBI" id="CHEBI:128753"/>
        <dbReference type="EC" id="1.17.7.3"/>
    </reaction>
</comment>
<comment type="function">
    <text evidence="7">Converts 2C-methyl-D-erythritol 2,4-cyclodiphosphate (ME-2,4cPP) into 1-hydroxy-2-methyl-2-(E)-butenyl 4-diphosphate.</text>
</comment>
<evidence type="ECO:0000256" key="2">
    <source>
        <dbReference type="ARBA" id="ARBA00022723"/>
    </source>
</evidence>
<keyword evidence="11" id="KW-1185">Reference proteome</keyword>
<dbReference type="SUPFAM" id="SSF51604">
    <property type="entry name" value="Enolase C-terminal domain-like"/>
    <property type="match status" value="1"/>
</dbReference>
<accession>A0A8J3CQE5</accession>
<dbReference type="InterPro" id="IPR045854">
    <property type="entry name" value="NO2/SO3_Rdtase_4Fe4S_sf"/>
</dbReference>
<protein>
    <recommendedName>
        <fullName evidence="7">4-hydroxy-3-methylbut-2-en-1-yl diphosphate synthase (flavodoxin)</fullName>
        <ecNumber evidence="7">1.17.7.3</ecNumber>
    </recommendedName>
    <alternativeName>
        <fullName evidence="7">1-hydroxy-2-methyl-2-(E)-butenyl 4-diphosphate synthase</fullName>
    </alternativeName>
</protein>
<dbReference type="GO" id="GO:0019288">
    <property type="term" value="P:isopentenyl diphosphate biosynthetic process, methylerythritol 4-phosphate pathway"/>
    <property type="evidence" value="ECO:0007669"/>
    <property type="project" value="UniProtKB-UniRule"/>
</dbReference>
<dbReference type="InterPro" id="IPR004588">
    <property type="entry name" value="IspG_bac-typ"/>
</dbReference>
<evidence type="ECO:0000256" key="7">
    <source>
        <dbReference type="HAMAP-Rule" id="MF_00159"/>
    </source>
</evidence>
<dbReference type="PIRSF" id="PIRSF004640">
    <property type="entry name" value="IspG"/>
    <property type="match status" value="1"/>
</dbReference>
<comment type="similarity">
    <text evidence="7">Belongs to the IspG family.</text>
</comment>
<evidence type="ECO:0000256" key="4">
    <source>
        <dbReference type="ARBA" id="ARBA00023004"/>
    </source>
</evidence>
<dbReference type="FunFam" id="3.20.20.20:FF:000001">
    <property type="entry name" value="4-hydroxy-3-methylbut-2-en-1-yl diphosphate synthase (flavodoxin)"/>
    <property type="match status" value="1"/>
</dbReference>
<evidence type="ECO:0000259" key="8">
    <source>
        <dbReference type="Pfam" id="PF04551"/>
    </source>
</evidence>
<feature type="domain" description="IspG TIM-barrel" evidence="8">
    <location>
        <begin position="35"/>
        <end position="273"/>
    </location>
</feature>
<evidence type="ECO:0000256" key="3">
    <source>
        <dbReference type="ARBA" id="ARBA00023002"/>
    </source>
</evidence>
<name>A0A8J3CQE5_9PROT</name>
<evidence type="ECO:0000256" key="5">
    <source>
        <dbReference type="ARBA" id="ARBA00023014"/>
    </source>
</evidence>
<dbReference type="Gene3D" id="3.20.20.20">
    <property type="entry name" value="Dihydropteroate synthase-like"/>
    <property type="match status" value="1"/>
</dbReference>
<comment type="cofactor">
    <cofactor evidence="7">
        <name>[4Fe-4S] cluster</name>
        <dbReference type="ChEBI" id="CHEBI:49883"/>
    </cofactor>
    <text evidence="7">Binds 1 [4Fe-4S] cluster.</text>
</comment>
<dbReference type="GO" id="GO:0141197">
    <property type="term" value="F:4-hydroxy-3-methylbut-2-enyl-diphosphate synthase activity (flavodoxin)"/>
    <property type="evidence" value="ECO:0007669"/>
    <property type="project" value="UniProtKB-EC"/>
</dbReference>
<keyword evidence="1 7" id="KW-0004">4Fe-4S</keyword>
<evidence type="ECO:0000313" key="10">
    <source>
        <dbReference type="EMBL" id="GHA96166.1"/>
    </source>
</evidence>
<dbReference type="Pfam" id="PF04551">
    <property type="entry name" value="GcpE"/>
    <property type="match status" value="1"/>
</dbReference>
<evidence type="ECO:0000256" key="6">
    <source>
        <dbReference type="ARBA" id="ARBA00023229"/>
    </source>
</evidence>
<reference evidence="10" key="1">
    <citation type="journal article" date="2014" name="Int. J. Syst. Evol. Microbiol.">
        <title>Complete genome sequence of Corynebacterium casei LMG S-19264T (=DSM 44701T), isolated from a smear-ripened cheese.</title>
        <authorList>
            <consortium name="US DOE Joint Genome Institute (JGI-PGF)"/>
            <person name="Walter F."/>
            <person name="Albersmeier A."/>
            <person name="Kalinowski J."/>
            <person name="Ruckert C."/>
        </authorList>
    </citation>
    <scope>NUCLEOTIDE SEQUENCE</scope>
    <source>
        <strain evidence="10">KCTC 32513</strain>
    </source>
</reference>
<feature type="binding site" evidence="7">
    <location>
        <position position="327"/>
    </location>
    <ligand>
        <name>[4Fe-4S] cluster</name>
        <dbReference type="ChEBI" id="CHEBI:49883"/>
    </ligand>
</feature>
<dbReference type="PANTHER" id="PTHR30454">
    <property type="entry name" value="4-HYDROXY-3-METHYLBUT-2-EN-1-YL DIPHOSPHATE SYNTHASE"/>
    <property type="match status" value="1"/>
</dbReference>
<dbReference type="UniPathway" id="UPA00056">
    <property type="reaction ID" value="UER00096"/>
</dbReference>
<dbReference type="Proteomes" id="UP000634004">
    <property type="component" value="Unassembled WGS sequence"/>
</dbReference>